<dbReference type="EMBL" id="UINC01095687">
    <property type="protein sequence ID" value="SVC51969.1"/>
    <property type="molecule type" value="Genomic_DNA"/>
</dbReference>
<organism evidence="1">
    <name type="scientific">marine metagenome</name>
    <dbReference type="NCBI Taxonomy" id="408172"/>
    <lineage>
        <taxon>unclassified sequences</taxon>
        <taxon>metagenomes</taxon>
        <taxon>ecological metagenomes</taxon>
    </lineage>
</organism>
<dbReference type="AlphaFoldDB" id="A0A382MSU5"/>
<gene>
    <name evidence="1" type="ORF">METZ01_LOCUS304823</name>
</gene>
<proteinExistence type="predicted"/>
<reference evidence="1" key="1">
    <citation type="submission" date="2018-05" db="EMBL/GenBank/DDBJ databases">
        <authorList>
            <person name="Lanie J.A."/>
            <person name="Ng W.-L."/>
            <person name="Kazmierczak K.M."/>
            <person name="Andrzejewski T.M."/>
            <person name="Davidsen T.M."/>
            <person name="Wayne K.J."/>
            <person name="Tettelin H."/>
            <person name="Glass J.I."/>
            <person name="Rusch D."/>
            <person name="Podicherti R."/>
            <person name="Tsui H.-C.T."/>
            <person name="Winkler M.E."/>
        </authorList>
    </citation>
    <scope>NUCLEOTIDE SEQUENCE</scope>
</reference>
<feature type="non-terminal residue" evidence="1">
    <location>
        <position position="22"/>
    </location>
</feature>
<protein>
    <submittedName>
        <fullName evidence="1">Uncharacterized protein</fullName>
    </submittedName>
</protein>
<sequence length="22" mass="2663">MFLSSIFYAKLLLLNIIEKKFM</sequence>
<accession>A0A382MSU5</accession>
<name>A0A382MSU5_9ZZZZ</name>
<evidence type="ECO:0000313" key="1">
    <source>
        <dbReference type="EMBL" id="SVC51969.1"/>
    </source>
</evidence>